<evidence type="ECO:0000256" key="7">
    <source>
        <dbReference type="PROSITE-ProRule" id="PRU01373"/>
    </source>
</evidence>
<dbReference type="SUPFAM" id="SSF141523">
    <property type="entry name" value="L,D-transpeptidase catalytic domain-like"/>
    <property type="match status" value="1"/>
</dbReference>
<keyword evidence="4 7" id="KW-0133">Cell shape</keyword>
<dbReference type="RefSeq" id="WP_194109985.1">
    <property type="nucleotide sequence ID" value="NZ_JADFFL010000001.1"/>
</dbReference>
<dbReference type="PANTHER" id="PTHR36699">
    <property type="entry name" value="LD-TRANSPEPTIDASE"/>
    <property type="match status" value="1"/>
</dbReference>
<evidence type="ECO:0000256" key="3">
    <source>
        <dbReference type="ARBA" id="ARBA00022679"/>
    </source>
</evidence>
<dbReference type="GO" id="GO:0071555">
    <property type="term" value="P:cell wall organization"/>
    <property type="evidence" value="ECO:0007669"/>
    <property type="project" value="UniProtKB-UniRule"/>
</dbReference>
<evidence type="ECO:0000313" key="10">
    <source>
        <dbReference type="EMBL" id="MBE9660795.1"/>
    </source>
</evidence>
<dbReference type="InterPro" id="IPR038063">
    <property type="entry name" value="Transpep_catalytic_dom"/>
</dbReference>
<comment type="similarity">
    <text evidence="2">Belongs to the YkuD family.</text>
</comment>
<feature type="domain" description="L,D-TPase catalytic" evidence="9">
    <location>
        <begin position="125"/>
        <end position="255"/>
    </location>
</feature>
<evidence type="ECO:0000256" key="4">
    <source>
        <dbReference type="ARBA" id="ARBA00022960"/>
    </source>
</evidence>
<evidence type="ECO:0000256" key="1">
    <source>
        <dbReference type="ARBA" id="ARBA00004752"/>
    </source>
</evidence>
<feature type="chain" id="PRO_5037725973" evidence="8">
    <location>
        <begin position="22"/>
        <end position="256"/>
    </location>
</feature>
<dbReference type="PROSITE" id="PS52029">
    <property type="entry name" value="LD_TPASE"/>
    <property type="match status" value="1"/>
</dbReference>
<dbReference type="GO" id="GO:0004180">
    <property type="term" value="F:carboxypeptidase activity"/>
    <property type="evidence" value="ECO:0007669"/>
    <property type="project" value="UniProtKB-ARBA"/>
</dbReference>
<feature type="active site" description="Nucleophile" evidence="7">
    <location>
        <position position="231"/>
    </location>
</feature>
<evidence type="ECO:0000256" key="2">
    <source>
        <dbReference type="ARBA" id="ARBA00005992"/>
    </source>
</evidence>
<accession>A0A929KY71</accession>
<reference evidence="10" key="1">
    <citation type="submission" date="2020-10" db="EMBL/GenBank/DDBJ databases">
        <title>Mucilaginibacter mali sp. nov., isolated from rhizosphere soil of apple orchard.</title>
        <authorList>
            <person name="Lee J.-S."/>
            <person name="Kim H.S."/>
            <person name="Kim J.-S."/>
        </authorList>
    </citation>
    <scope>NUCLEOTIDE SEQUENCE</scope>
    <source>
        <strain evidence="10">KCTC 22746</strain>
    </source>
</reference>
<dbReference type="Proteomes" id="UP000622475">
    <property type="component" value="Unassembled WGS sequence"/>
</dbReference>
<keyword evidence="11" id="KW-1185">Reference proteome</keyword>
<dbReference type="GO" id="GO:0009252">
    <property type="term" value="P:peptidoglycan biosynthetic process"/>
    <property type="evidence" value="ECO:0007669"/>
    <property type="project" value="UniProtKB-KW"/>
</dbReference>
<keyword evidence="6 7" id="KW-0961">Cell wall biogenesis/degradation</keyword>
<comment type="pathway">
    <text evidence="1 7">Cell wall biogenesis; peptidoglycan biosynthesis.</text>
</comment>
<keyword evidence="8" id="KW-0732">Signal</keyword>
<organism evidence="10 11">
    <name type="scientific">Mucilaginibacter myungsuensis</name>
    <dbReference type="NCBI Taxonomy" id="649104"/>
    <lineage>
        <taxon>Bacteria</taxon>
        <taxon>Pseudomonadati</taxon>
        <taxon>Bacteroidota</taxon>
        <taxon>Sphingobacteriia</taxon>
        <taxon>Sphingobacteriales</taxon>
        <taxon>Sphingobacteriaceae</taxon>
        <taxon>Mucilaginibacter</taxon>
    </lineage>
</organism>
<dbReference type="CDD" id="cd16913">
    <property type="entry name" value="YkuD_like"/>
    <property type="match status" value="1"/>
</dbReference>
<evidence type="ECO:0000256" key="8">
    <source>
        <dbReference type="SAM" id="SignalP"/>
    </source>
</evidence>
<dbReference type="InterPro" id="IPR005490">
    <property type="entry name" value="LD_TPept_cat_dom"/>
</dbReference>
<feature type="active site" description="Proton donor/acceptor" evidence="7">
    <location>
        <position position="215"/>
    </location>
</feature>
<dbReference type="EMBL" id="JADFFL010000001">
    <property type="protein sequence ID" value="MBE9660795.1"/>
    <property type="molecule type" value="Genomic_DNA"/>
</dbReference>
<proteinExistence type="inferred from homology"/>
<protein>
    <submittedName>
        <fullName evidence="10">L,D-transpeptidase family protein</fullName>
    </submittedName>
</protein>
<comment type="caution">
    <text evidence="10">The sequence shown here is derived from an EMBL/GenBank/DDBJ whole genome shotgun (WGS) entry which is preliminary data.</text>
</comment>
<feature type="signal peptide" evidence="8">
    <location>
        <begin position="1"/>
        <end position="21"/>
    </location>
</feature>
<gene>
    <name evidence="10" type="ORF">IRJ16_02780</name>
</gene>
<dbReference type="Pfam" id="PF03734">
    <property type="entry name" value="YkuD"/>
    <property type="match status" value="1"/>
</dbReference>
<evidence type="ECO:0000313" key="11">
    <source>
        <dbReference type="Proteomes" id="UP000622475"/>
    </source>
</evidence>
<keyword evidence="5 7" id="KW-0573">Peptidoglycan synthesis</keyword>
<keyword evidence="3" id="KW-0808">Transferase</keyword>
<evidence type="ECO:0000256" key="6">
    <source>
        <dbReference type="ARBA" id="ARBA00023316"/>
    </source>
</evidence>
<evidence type="ECO:0000259" key="9">
    <source>
        <dbReference type="PROSITE" id="PS52029"/>
    </source>
</evidence>
<dbReference type="PANTHER" id="PTHR36699:SF1">
    <property type="entry name" value="L,D-TRANSPEPTIDASE YAFK-RELATED"/>
    <property type="match status" value="1"/>
</dbReference>
<sequence>MTKVKLLVCVLLMSTAPGLFYNAHSKTETNKAVRNTEPDYQALLKKIPPVIDTFRIYQDQYHNSLKFHQYFKLLLEGEAFFNTNLQGRFLAVFRKRNADDKAALLDAENFQQRLAATYAVLSSADSIVVLKSKRRLMFFRNNKPFLTYRCNLGQVPIGDKEKAGDRKTPEGHYRLTGKTTQVKYYKAYLISYPDSVHKEAARRKGVLPGDQIMVHGTSDSRKNKRDWTNGCVAIANAGMDSLFKYVIPGTPISIYK</sequence>
<evidence type="ECO:0000256" key="5">
    <source>
        <dbReference type="ARBA" id="ARBA00022984"/>
    </source>
</evidence>
<dbReference type="Gene3D" id="2.40.440.10">
    <property type="entry name" value="L,D-transpeptidase catalytic domain-like"/>
    <property type="match status" value="1"/>
</dbReference>
<name>A0A929KY71_9SPHI</name>
<dbReference type="AlphaFoldDB" id="A0A929KY71"/>
<dbReference type="GO" id="GO:0008360">
    <property type="term" value="P:regulation of cell shape"/>
    <property type="evidence" value="ECO:0007669"/>
    <property type="project" value="UniProtKB-UniRule"/>
</dbReference>
<dbReference type="GO" id="GO:0016740">
    <property type="term" value="F:transferase activity"/>
    <property type="evidence" value="ECO:0007669"/>
    <property type="project" value="UniProtKB-KW"/>
</dbReference>